<accession>A0AAV2IT71</accession>
<dbReference type="EMBL" id="OZ035823">
    <property type="protein sequence ID" value="CAL1568382.1"/>
    <property type="molecule type" value="Genomic_DNA"/>
</dbReference>
<sequence length="117" mass="13564">MQRECVLGREELVRLSQSQLTFTLAFPLASLPCLSRSWMRSRPAFWWRAWEEEEEEEEKVVVVVEEEEEALHLPGSLRRLSAYAVAPLYSSLMSLQENSGSVFHRLAISCHRELLNT</sequence>
<dbReference type="Proteomes" id="UP001497482">
    <property type="component" value="Chromosome 1"/>
</dbReference>
<dbReference type="AlphaFoldDB" id="A0AAV2IT71"/>
<evidence type="ECO:0000313" key="1">
    <source>
        <dbReference type="EMBL" id="CAL1568382.1"/>
    </source>
</evidence>
<evidence type="ECO:0000313" key="2">
    <source>
        <dbReference type="Proteomes" id="UP001497482"/>
    </source>
</evidence>
<protein>
    <submittedName>
        <fullName evidence="1">Uncharacterized protein</fullName>
    </submittedName>
</protein>
<name>A0AAV2IT71_KNICA</name>
<proteinExistence type="predicted"/>
<reference evidence="1 2" key="1">
    <citation type="submission" date="2024-04" db="EMBL/GenBank/DDBJ databases">
        <authorList>
            <person name="Waldvogel A.-M."/>
            <person name="Schoenle A."/>
        </authorList>
    </citation>
    <scope>NUCLEOTIDE SEQUENCE [LARGE SCALE GENOMIC DNA]</scope>
</reference>
<gene>
    <name evidence="1" type="ORF">KC01_LOCUS1016</name>
</gene>
<keyword evidence="2" id="KW-1185">Reference proteome</keyword>
<organism evidence="1 2">
    <name type="scientific">Knipowitschia caucasica</name>
    <name type="common">Caucasian dwarf goby</name>
    <name type="synonym">Pomatoschistus caucasicus</name>
    <dbReference type="NCBI Taxonomy" id="637954"/>
    <lineage>
        <taxon>Eukaryota</taxon>
        <taxon>Metazoa</taxon>
        <taxon>Chordata</taxon>
        <taxon>Craniata</taxon>
        <taxon>Vertebrata</taxon>
        <taxon>Euteleostomi</taxon>
        <taxon>Actinopterygii</taxon>
        <taxon>Neopterygii</taxon>
        <taxon>Teleostei</taxon>
        <taxon>Neoteleostei</taxon>
        <taxon>Acanthomorphata</taxon>
        <taxon>Gobiaria</taxon>
        <taxon>Gobiiformes</taxon>
        <taxon>Gobioidei</taxon>
        <taxon>Gobiidae</taxon>
        <taxon>Gobiinae</taxon>
        <taxon>Knipowitschia</taxon>
    </lineage>
</organism>